<evidence type="ECO:0000313" key="4">
    <source>
        <dbReference type="Proteomes" id="UP000727857"/>
    </source>
</evidence>
<gene>
    <name evidence="3" type="ORF">IAB16_02935</name>
</gene>
<dbReference type="EMBL" id="JADINF010000070">
    <property type="protein sequence ID" value="MBO8423961.1"/>
    <property type="molecule type" value="Genomic_DNA"/>
</dbReference>
<keyword evidence="1" id="KW-0175">Coiled coil</keyword>
<accession>A0A940DFX5</accession>
<feature type="transmembrane region" description="Helical" evidence="2">
    <location>
        <begin position="163"/>
        <end position="188"/>
    </location>
</feature>
<dbReference type="AlphaFoldDB" id="A0A940DFX5"/>
<evidence type="ECO:0000256" key="2">
    <source>
        <dbReference type="SAM" id="Phobius"/>
    </source>
</evidence>
<feature type="transmembrane region" description="Helical" evidence="2">
    <location>
        <begin position="118"/>
        <end position="143"/>
    </location>
</feature>
<feature type="transmembrane region" description="Helical" evidence="2">
    <location>
        <begin position="12"/>
        <end position="31"/>
    </location>
</feature>
<protein>
    <submittedName>
        <fullName evidence="3">Uncharacterized protein</fullName>
    </submittedName>
</protein>
<organism evidence="3 4">
    <name type="scientific">Candidatus Stercoripulliclostridium pullicola</name>
    <dbReference type="NCBI Taxonomy" id="2840953"/>
    <lineage>
        <taxon>Bacteria</taxon>
        <taxon>Bacillati</taxon>
        <taxon>Bacillota</taxon>
        <taxon>Clostridia</taxon>
        <taxon>Eubacteriales</taxon>
        <taxon>Candidatus Stercoripulliclostridium</taxon>
    </lineage>
</organism>
<feature type="transmembrane region" description="Helical" evidence="2">
    <location>
        <begin position="256"/>
        <end position="276"/>
    </location>
</feature>
<feature type="transmembrane region" description="Helical" evidence="2">
    <location>
        <begin position="200"/>
        <end position="223"/>
    </location>
</feature>
<feature type="transmembrane region" description="Helical" evidence="2">
    <location>
        <begin position="90"/>
        <end position="112"/>
    </location>
</feature>
<dbReference type="Proteomes" id="UP000727857">
    <property type="component" value="Unassembled WGS sequence"/>
</dbReference>
<sequence length="303" mass="31998">MKIIKANKIFTVFRGLILLALGLFQVVVGLIGMNSKVTSDGSVAQQFAGTFVLLFSALGVILVITGAITALYALFVFGNIKRTERGISRGFLVVDVIANIVAVAIGIIVLFSDGNDENVYACIAFLILAAIGFAFDAVAFKALKAVRGGSYDFEKKLTRYKSFKAFSVLGIVFGIIPALAFCIFARSIENYFGESNYDITVVYATIAAVSLTAVLTITAYAAVGKGKGGVAGGLLFISSAVSCVLAGIALSPNAGIAAISCIGLALLALSGIGAIAESAKQKREAERNARRFERDYMRARRDR</sequence>
<feature type="transmembrane region" description="Helical" evidence="2">
    <location>
        <begin position="230"/>
        <end position="250"/>
    </location>
</feature>
<evidence type="ECO:0000313" key="3">
    <source>
        <dbReference type="EMBL" id="MBO8423961.1"/>
    </source>
</evidence>
<name>A0A940DFX5_9FIRM</name>
<proteinExistence type="predicted"/>
<keyword evidence="2" id="KW-0472">Membrane</keyword>
<keyword evidence="2" id="KW-0812">Transmembrane</keyword>
<feature type="transmembrane region" description="Helical" evidence="2">
    <location>
        <begin position="51"/>
        <end position="78"/>
    </location>
</feature>
<feature type="coiled-coil region" evidence="1">
    <location>
        <begin position="275"/>
        <end position="302"/>
    </location>
</feature>
<comment type="caution">
    <text evidence="3">The sequence shown here is derived from an EMBL/GenBank/DDBJ whole genome shotgun (WGS) entry which is preliminary data.</text>
</comment>
<reference evidence="3" key="2">
    <citation type="journal article" date="2021" name="PeerJ">
        <title>Extensive microbial diversity within the chicken gut microbiome revealed by metagenomics and culture.</title>
        <authorList>
            <person name="Gilroy R."/>
            <person name="Ravi A."/>
            <person name="Getino M."/>
            <person name="Pursley I."/>
            <person name="Horton D.L."/>
            <person name="Alikhan N.F."/>
            <person name="Baker D."/>
            <person name="Gharbi K."/>
            <person name="Hall N."/>
            <person name="Watson M."/>
            <person name="Adriaenssens E.M."/>
            <person name="Foster-Nyarko E."/>
            <person name="Jarju S."/>
            <person name="Secka A."/>
            <person name="Antonio M."/>
            <person name="Oren A."/>
            <person name="Chaudhuri R.R."/>
            <person name="La Ragione R."/>
            <person name="Hildebrand F."/>
            <person name="Pallen M.J."/>
        </authorList>
    </citation>
    <scope>NUCLEOTIDE SEQUENCE</scope>
    <source>
        <strain evidence="3">517</strain>
    </source>
</reference>
<keyword evidence="2" id="KW-1133">Transmembrane helix</keyword>
<reference evidence="3" key="1">
    <citation type="submission" date="2020-10" db="EMBL/GenBank/DDBJ databases">
        <authorList>
            <person name="Gilroy R."/>
        </authorList>
    </citation>
    <scope>NUCLEOTIDE SEQUENCE</scope>
    <source>
        <strain evidence="3">517</strain>
    </source>
</reference>
<evidence type="ECO:0000256" key="1">
    <source>
        <dbReference type="SAM" id="Coils"/>
    </source>
</evidence>